<evidence type="ECO:0000256" key="4">
    <source>
        <dbReference type="PROSITE-ProRule" id="PRU00473"/>
    </source>
</evidence>
<feature type="chain" id="PRO_5047525750" evidence="6">
    <location>
        <begin position="23"/>
        <end position="189"/>
    </location>
</feature>
<dbReference type="Gene3D" id="3.30.1330.60">
    <property type="entry name" value="OmpA-like domain"/>
    <property type="match status" value="1"/>
</dbReference>
<feature type="compositionally biased region" description="Low complexity" evidence="5">
    <location>
        <begin position="60"/>
        <end position="71"/>
    </location>
</feature>
<dbReference type="InterPro" id="IPR006665">
    <property type="entry name" value="OmpA-like"/>
</dbReference>
<dbReference type="PANTHER" id="PTHR30329">
    <property type="entry name" value="STATOR ELEMENT OF FLAGELLAR MOTOR COMPLEX"/>
    <property type="match status" value="1"/>
</dbReference>
<dbReference type="SUPFAM" id="SSF103088">
    <property type="entry name" value="OmpA-like"/>
    <property type="match status" value="1"/>
</dbReference>
<dbReference type="InterPro" id="IPR006690">
    <property type="entry name" value="OMPA-like_CS"/>
</dbReference>
<keyword evidence="3" id="KW-0998">Cell outer membrane</keyword>
<evidence type="ECO:0000259" key="7">
    <source>
        <dbReference type="PROSITE" id="PS51123"/>
    </source>
</evidence>
<feature type="signal peptide" evidence="6">
    <location>
        <begin position="1"/>
        <end position="22"/>
    </location>
</feature>
<accession>A0ABS1V6H2</accession>
<comment type="caution">
    <text evidence="8">The sequence shown here is derived from an EMBL/GenBank/DDBJ whole genome shotgun (WGS) entry which is preliminary data.</text>
</comment>
<evidence type="ECO:0000313" key="8">
    <source>
        <dbReference type="EMBL" id="MBL6456907.1"/>
    </source>
</evidence>
<dbReference type="EMBL" id="JAEUXJ010000006">
    <property type="protein sequence ID" value="MBL6456907.1"/>
    <property type="molecule type" value="Genomic_DNA"/>
</dbReference>
<keyword evidence="2 4" id="KW-0472">Membrane</keyword>
<dbReference type="Pfam" id="PF00691">
    <property type="entry name" value="OmpA"/>
    <property type="match status" value="1"/>
</dbReference>
<evidence type="ECO:0000256" key="3">
    <source>
        <dbReference type="ARBA" id="ARBA00023237"/>
    </source>
</evidence>
<keyword evidence="6" id="KW-0732">Signal</keyword>
<sequence length="189" mass="19754">MALRTLALVGAISLLAPPRADAQFAPATNPSMQDLIEQLQPTTRGIRMPGQAPAAPAPEQPARAAAGTTAPPGMPAASLRVLFASGSASLTPAAEQSLDSLGRALSSQQLAPYRFRIEGHTDTVGSQSLNQALSERRAMAVRDYLANRHGIDPSRLEAVGMGEGQLLVATPDDTAEARNRRVQVINLGS</sequence>
<dbReference type="PROSITE" id="PS01068">
    <property type="entry name" value="OMPA_1"/>
    <property type="match status" value="1"/>
</dbReference>
<gene>
    <name evidence="8" type="ORF">JMJ55_16340</name>
</gene>
<protein>
    <submittedName>
        <fullName evidence="8">OmpA family protein</fullName>
    </submittedName>
</protein>
<dbReference type="InterPro" id="IPR050330">
    <property type="entry name" value="Bact_OuterMem_StrucFunc"/>
</dbReference>
<organism evidence="8 9">
    <name type="scientific">Belnapia mucosa</name>
    <dbReference type="NCBI Taxonomy" id="2804532"/>
    <lineage>
        <taxon>Bacteria</taxon>
        <taxon>Pseudomonadati</taxon>
        <taxon>Pseudomonadota</taxon>
        <taxon>Alphaproteobacteria</taxon>
        <taxon>Acetobacterales</taxon>
        <taxon>Roseomonadaceae</taxon>
        <taxon>Belnapia</taxon>
    </lineage>
</organism>
<dbReference type="InterPro" id="IPR006664">
    <property type="entry name" value="OMP_bac"/>
</dbReference>
<feature type="domain" description="OmpA-like" evidence="7">
    <location>
        <begin position="70"/>
        <end position="189"/>
    </location>
</feature>
<feature type="region of interest" description="Disordered" evidence="5">
    <location>
        <begin position="45"/>
        <end position="71"/>
    </location>
</feature>
<comment type="subcellular location">
    <subcellularLocation>
        <location evidence="1">Cell outer membrane</location>
    </subcellularLocation>
</comment>
<proteinExistence type="predicted"/>
<evidence type="ECO:0000313" key="9">
    <source>
        <dbReference type="Proteomes" id="UP000606490"/>
    </source>
</evidence>
<dbReference type="InterPro" id="IPR036737">
    <property type="entry name" value="OmpA-like_sf"/>
</dbReference>
<dbReference type="Proteomes" id="UP000606490">
    <property type="component" value="Unassembled WGS sequence"/>
</dbReference>
<reference evidence="8 9" key="1">
    <citation type="submission" date="2021-01" db="EMBL/GenBank/DDBJ databases">
        <title>Belnapia mucosa sp. nov. and Belnapia arida sp. nov., isolated from the Tabernas Desert (Almeria, Spain).</title>
        <authorList>
            <person name="Molina-Menor E."/>
            <person name="Vidal-Verdu A."/>
            <person name="Calonge A."/>
            <person name="Satari L."/>
            <person name="Pereto Magraner J."/>
            <person name="Porcar Miralles M."/>
        </authorList>
    </citation>
    <scope>NUCLEOTIDE SEQUENCE [LARGE SCALE GENOMIC DNA]</scope>
    <source>
        <strain evidence="8 9">T6</strain>
    </source>
</reference>
<keyword evidence="9" id="KW-1185">Reference proteome</keyword>
<dbReference type="CDD" id="cd07185">
    <property type="entry name" value="OmpA_C-like"/>
    <property type="match status" value="1"/>
</dbReference>
<evidence type="ECO:0000256" key="6">
    <source>
        <dbReference type="SAM" id="SignalP"/>
    </source>
</evidence>
<evidence type="ECO:0000256" key="5">
    <source>
        <dbReference type="SAM" id="MobiDB-lite"/>
    </source>
</evidence>
<evidence type="ECO:0000256" key="1">
    <source>
        <dbReference type="ARBA" id="ARBA00004442"/>
    </source>
</evidence>
<dbReference type="PRINTS" id="PR01021">
    <property type="entry name" value="OMPADOMAIN"/>
</dbReference>
<dbReference type="PANTHER" id="PTHR30329:SF21">
    <property type="entry name" value="LIPOPROTEIN YIAD-RELATED"/>
    <property type="match status" value="1"/>
</dbReference>
<evidence type="ECO:0000256" key="2">
    <source>
        <dbReference type="ARBA" id="ARBA00023136"/>
    </source>
</evidence>
<name>A0ABS1V6H2_9PROT</name>
<dbReference type="PROSITE" id="PS51123">
    <property type="entry name" value="OMPA_2"/>
    <property type="match status" value="1"/>
</dbReference>